<dbReference type="PROSITE" id="PS50847">
    <property type="entry name" value="GRAM_POS_ANCHORING"/>
    <property type="match status" value="1"/>
</dbReference>
<dbReference type="Proteomes" id="UP000019474">
    <property type="component" value="Unassembled WGS sequence"/>
</dbReference>
<dbReference type="Pfam" id="PF00746">
    <property type="entry name" value="Gram_pos_anchor"/>
    <property type="match status" value="1"/>
</dbReference>
<evidence type="ECO:0000256" key="3">
    <source>
        <dbReference type="ARBA" id="ARBA00022729"/>
    </source>
</evidence>
<gene>
    <name evidence="8" type="ORF">B808_1158</name>
</gene>
<evidence type="ECO:0000256" key="5">
    <source>
        <dbReference type="SAM" id="MobiDB-lite"/>
    </source>
</evidence>
<keyword evidence="3" id="KW-0732">Signal</keyword>
<protein>
    <recommendedName>
        <fullName evidence="7">Gram-positive cocci surface proteins LPxTG domain-containing protein</fullName>
    </recommendedName>
</protein>
<dbReference type="PATRIC" id="fig|1221538.3.peg.1164"/>
<evidence type="ECO:0000256" key="1">
    <source>
        <dbReference type="ARBA" id="ARBA00022512"/>
    </source>
</evidence>
<dbReference type="AlphaFoldDB" id="W9EJT2"/>
<keyword evidence="6" id="KW-0812">Transmembrane</keyword>
<accession>W9EJT2</accession>
<feature type="transmembrane region" description="Helical" evidence="6">
    <location>
        <begin position="174"/>
        <end position="192"/>
    </location>
</feature>
<comment type="caution">
    <text evidence="8">The sequence shown here is derived from an EMBL/GenBank/DDBJ whole genome shotgun (WGS) entry which is preliminary data.</text>
</comment>
<sequence>MTLTTADGQTKIVQVTVLANQQGLTGNDITISIGDEVPTSPSDYGARATDRDGKELLITVDISQVNPQQVGIYPVVLTASDGQTVTVFVHVRAVLTPEGVDEQPTTDDHHPVGESENQQQGAERELLKPPYEQPTPKVGRATAVQHPQSAPAKPAQQGEKASALLPKTGEHTTTLMAVLGFALLGLIGRFVYKRRKH</sequence>
<keyword evidence="2" id="KW-0964">Secreted</keyword>
<dbReference type="Gene3D" id="2.60.40.10">
    <property type="entry name" value="Immunoglobulins"/>
    <property type="match status" value="1"/>
</dbReference>
<evidence type="ECO:0000313" key="9">
    <source>
        <dbReference type="Proteomes" id="UP000019474"/>
    </source>
</evidence>
<organism evidence="8 9">
    <name type="scientific">Fructilactobacillus florum 8D</name>
    <dbReference type="NCBI Taxonomy" id="1221538"/>
    <lineage>
        <taxon>Bacteria</taxon>
        <taxon>Bacillati</taxon>
        <taxon>Bacillota</taxon>
        <taxon>Bacilli</taxon>
        <taxon>Lactobacillales</taxon>
        <taxon>Lactobacillaceae</taxon>
        <taxon>Fructilactobacillus</taxon>
    </lineage>
</organism>
<keyword evidence="6" id="KW-1133">Transmembrane helix</keyword>
<proteinExistence type="predicted"/>
<reference evidence="8 9" key="1">
    <citation type="submission" date="2012-08" db="EMBL/GenBank/DDBJ databases">
        <title>Genome sequencing of Lactobacillus florum 8D.</title>
        <authorList>
            <person name="Kim E.B."/>
            <person name="Marco M.L."/>
        </authorList>
    </citation>
    <scope>NUCLEOTIDE SEQUENCE [LARGE SCALE GENOMIC DNA]</scope>
    <source>
        <strain evidence="8 9">8D</strain>
    </source>
</reference>
<evidence type="ECO:0000256" key="2">
    <source>
        <dbReference type="ARBA" id="ARBA00022525"/>
    </source>
</evidence>
<evidence type="ECO:0000313" key="8">
    <source>
        <dbReference type="EMBL" id="ETO39929.1"/>
    </source>
</evidence>
<evidence type="ECO:0000256" key="4">
    <source>
        <dbReference type="ARBA" id="ARBA00023088"/>
    </source>
</evidence>
<name>W9EJT2_9LACO</name>
<feature type="domain" description="Gram-positive cocci surface proteins LPxTG" evidence="7">
    <location>
        <begin position="165"/>
        <end position="197"/>
    </location>
</feature>
<keyword evidence="9" id="KW-1185">Reference proteome</keyword>
<evidence type="ECO:0000256" key="6">
    <source>
        <dbReference type="SAM" id="Phobius"/>
    </source>
</evidence>
<evidence type="ECO:0000259" key="7">
    <source>
        <dbReference type="PROSITE" id="PS50847"/>
    </source>
</evidence>
<dbReference type="NCBIfam" id="TIGR01167">
    <property type="entry name" value="LPXTG_anchor"/>
    <property type="match status" value="1"/>
</dbReference>
<keyword evidence="1" id="KW-0134">Cell wall</keyword>
<dbReference type="InterPro" id="IPR013783">
    <property type="entry name" value="Ig-like_fold"/>
</dbReference>
<keyword evidence="6" id="KW-0472">Membrane</keyword>
<feature type="region of interest" description="Disordered" evidence="5">
    <location>
        <begin position="98"/>
        <end position="160"/>
    </location>
</feature>
<dbReference type="EMBL" id="ALXG01000048">
    <property type="protein sequence ID" value="ETO39929.1"/>
    <property type="molecule type" value="Genomic_DNA"/>
</dbReference>
<keyword evidence="4" id="KW-0572">Peptidoglycan-anchor</keyword>
<dbReference type="InterPro" id="IPR019931">
    <property type="entry name" value="LPXTG_anchor"/>
</dbReference>